<name>A0A8S0W5B5_CYCAE</name>
<dbReference type="AlphaFoldDB" id="A0A8S0W5B5"/>
<protein>
    <submittedName>
        <fullName evidence="2">Uncharacterized protein</fullName>
    </submittedName>
</protein>
<evidence type="ECO:0000313" key="2">
    <source>
        <dbReference type="EMBL" id="CAA7271186.1"/>
    </source>
</evidence>
<feature type="chain" id="PRO_5035927137" evidence="1">
    <location>
        <begin position="24"/>
        <end position="359"/>
    </location>
</feature>
<reference evidence="2 3" key="1">
    <citation type="submission" date="2020-01" db="EMBL/GenBank/DDBJ databases">
        <authorList>
            <person name="Gupta K D."/>
        </authorList>
    </citation>
    <scope>NUCLEOTIDE SEQUENCE [LARGE SCALE GENOMIC DNA]</scope>
</reference>
<dbReference type="Proteomes" id="UP000467700">
    <property type="component" value="Unassembled WGS sequence"/>
</dbReference>
<organism evidence="2 3">
    <name type="scientific">Cyclocybe aegerita</name>
    <name type="common">Black poplar mushroom</name>
    <name type="synonym">Agrocybe aegerita</name>
    <dbReference type="NCBI Taxonomy" id="1973307"/>
    <lineage>
        <taxon>Eukaryota</taxon>
        <taxon>Fungi</taxon>
        <taxon>Dikarya</taxon>
        <taxon>Basidiomycota</taxon>
        <taxon>Agaricomycotina</taxon>
        <taxon>Agaricomycetes</taxon>
        <taxon>Agaricomycetidae</taxon>
        <taxon>Agaricales</taxon>
        <taxon>Agaricineae</taxon>
        <taxon>Bolbitiaceae</taxon>
        <taxon>Cyclocybe</taxon>
    </lineage>
</organism>
<keyword evidence="3" id="KW-1185">Reference proteome</keyword>
<proteinExistence type="predicted"/>
<evidence type="ECO:0000256" key="1">
    <source>
        <dbReference type="SAM" id="SignalP"/>
    </source>
</evidence>
<sequence length="359" mass="40637">MFASHSSNVALLCLLIDIMETRCARNAVSMVPFDHPSDDLEAALLHNIVLGLNAAHHFAHLRLEFYQENTDEGIFDAEGNFIQGLNTEEKGYQPVKQFFASDTFQSVKDLDLALPPRVVEQALTVKSPGVFKDLEFLTLRAHVNNLNTSQPSKRVVNAKFPSLRRNLEFTAIKIARQNILSQDDILPPNPSPRLRHLTYWAKDTDLCVPFPNLKALRLVQDAKDAIPIQGFSGLRNNLSCAKSITELHLNAFIFCSYYSGNRIFTYNNEGASPALNETVPNLHVLVIDSIDTSTESNWMEKHLICLLKSGWIQFSPMYRGRVEFVYNHGDQEGWNQFMVYELPKGLRGWDKAMGFYDTG</sequence>
<keyword evidence="1" id="KW-0732">Signal</keyword>
<feature type="signal peptide" evidence="1">
    <location>
        <begin position="1"/>
        <end position="23"/>
    </location>
</feature>
<evidence type="ECO:0000313" key="3">
    <source>
        <dbReference type="Proteomes" id="UP000467700"/>
    </source>
</evidence>
<gene>
    <name evidence="2" type="ORF">AAE3_LOCUS13269</name>
</gene>
<comment type="caution">
    <text evidence="2">The sequence shown here is derived from an EMBL/GenBank/DDBJ whole genome shotgun (WGS) entry which is preliminary data.</text>
</comment>
<accession>A0A8S0W5B5</accession>
<dbReference type="EMBL" id="CACVBS010000101">
    <property type="protein sequence ID" value="CAA7271186.1"/>
    <property type="molecule type" value="Genomic_DNA"/>
</dbReference>